<comment type="subcellular location">
    <subcellularLocation>
        <location evidence="1">Cell membrane</location>
        <topology evidence="1">Multi-pass membrane protein</topology>
    </subcellularLocation>
</comment>
<feature type="transmembrane region" description="Helical" evidence="8">
    <location>
        <begin position="154"/>
        <end position="176"/>
    </location>
</feature>
<dbReference type="Proteomes" id="UP000184335">
    <property type="component" value="Unassembled WGS sequence"/>
</dbReference>
<dbReference type="NCBIfam" id="TIGR04128">
    <property type="entry name" value="exoso_Fjoh_1448"/>
    <property type="match status" value="1"/>
</dbReference>
<dbReference type="GO" id="GO:0005886">
    <property type="term" value="C:plasma membrane"/>
    <property type="evidence" value="ECO:0007669"/>
    <property type="project" value="UniProtKB-SubCell"/>
</dbReference>
<keyword evidence="2" id="KW-1003">Cell membrane</keyword>
<feature type="transmembrane region" description="Helical" evidence="8">
    <location>
        <begin position="89"/>
        <end position="110"/>
    </location>
</feature>
<gene>
    <name evidence="9" type="ORF">SAMN05443429_10449</name>
</gene>
<dbReference type="GO" id="GO:0008233">
    <property type="term" value="F:peptidase activity"/>
    <property type="evidence" value="ECO:0007669"/>
    <property type="project" value="UniProtKB-KW"/>
</dbReference>
<evidence type="ECO:0000256" key="1">
    <source>
        <dbReference type="ARBA" id="ARBA00004651"/>
    </source>
</evidence>
<keyword evidence="3" id="KW-0645">Protease</keyword>
<evidence type="ECO:0000313" key="9">
    <source>
        <dbReference type="EMBL" id="SHI75072.1"/>
    </source>
</evidence>
<dbReference type="InterPro" id="IPR019127">
    <property type="entry name" value="Exosortase"/>
</dbReference>
<evidence type="ECO:0000256" key="5">
    <source>
        <dbReference type="ARBA" id="ARBA00022801"/>
    </source>
</evidence>
<keyword evidence="6 8" id="KW-1133">Transmembrane helix</keyword>
<evidence type="ECO:0000256" key="2">
    <source>
        <dbReference type="ARBA" id="ARBA00022475"/>
    </source>
</evidence>
<name>A0A1M6DPF6_9FLAO</name>
<keyword evidence="10" id="KW-1185">Reference proteome</keyword>
<evidence type="ECO:0000256" key="3">
    <source>
        <dbReference type="ARBA" id="ARBA00022670"/>
    </source>
</evidence>
<dbReference type="STRING" id="1118202.SAMN05443429_10449"/>
<protein>
    <submittedName>
        <fullName evidence="9">Exosortase family protein XrtF</fullName>
    </submittedName>
</protein>
<evidence type="ECO:0000256" key="4">
    <source>
        <dbReference type="ARBA" id="ARBA00022692"/>
    </source>
</evidence>
<evidence type="ECO:0000256" key="7">
    <source>
        <dbReference type="ARBA" id="ARBA00023136"/>
    </source>
</evidence>
<evidence type="ECO:0000256" key="8">
    <source>
        <dbReference type="SAM" id="Phobius"/>
    </source>
</evidence>
<evidence type="ECO:0000256" key="6">
    <source>
        <dbReference type="ARBA" id="ARBA00022989"/>
    </source>
</evidence>
<sequence>MQPKPIFATMSDFKPVLKILLRFVLIYIALLLLYQLYLNTQSGLDSVSMWVGKQVVAVQNFLGYESKLIPDHRYETAYFQVNGKKPTRMVEGCNAISVMILFLAFVFAFYKGRKTFVFALISLVILHIMNVLRIAGLNLMYFQGEKYFKIGHDYLFPAVIYGSVVILWLVWIKVFVLKDEKAF</sequence>
<keyword evidence="7 8" id="KW-0472">Membrane</keyword>
<organism evidence="9 10">
    <name type="scientific">Cruoricaptor ignavus</name>
    <dbReference type="NCBI Taxonomy" id="1118202"/>
    <lineage>
        <taxon>Bacteria</taxon>
        <taxon>Pseudomonadati</taxon>
        <taxon>Bacteroidota</taxon>
        <taxon>Flavobacteriia</taxon>
        <taxon>Flavobacteriales</taxon>
        <taxon>Weeksellaceae</taxon>
        <taxon>Cruoricaptor</taxon>
    </lineage>
</organism>
<accession>A0A1M6DPF6</accession>
<keyword evidence="5" id="KW-0378">Hydrolase</keyword>
<dbReference type="InterPro" id="IPR026392">
    <property type="entry name" value="Exo/Archaeosortase_dom"/>
</dbReference>
<dbReference type="EMBL" id="FQYI01000004">
    <property type="protein sequence ID" value="SHI75072.1"/>
    <property type="molecule type" value="Genomic_DNA"/>
</dbReference>
<dbReference type="InterPro" id="IPR026323">
    <property type="entry name" value="Exosortase-related_prot_XrtF"/>
</dbReference>
<feature type="transmembrane region" description="Helical" evidence="8">
    <location>
        <begin position="117"/>
        <end position="142"/>
    </location>
</feature>
<dbReference type="NCBIfam" id="TIGR04178">
    <property type="entry name" value="exo_archaeo"/>
    <property type="match status" value="1"/>
</dbReference>
<dbReference type="AlphaFoldDB" id="A0A1M6DPF6"/>
<proteinExistence type="predicted"/>
<dbReference type="GO" id="GO:0006508">
    <property type="term" value="P:proteolysis"/>
    <property type="evidence" value="ECO:0007669"/>
    <property type="project" value="UniProtKB-KW"/>
</dbReference>
<feature type="transmembrane region" description="Helical" evidence="8">
    <location>
        <begin position="20"/>
        <end position="38"/>
    </location>
</feature>
<evidence type="ECO:0000313" key="10">
    <source>
        <dbReference type="Proteomes" id="UP000184335"/>
    </source>
</evidence>
<keyword evidence="4 8" id="KW-0812">Transmembrane</keyword>
<dbReference type="Pfam" id="PF09721">
    <property type="entry name" value="Exosortase_EpsH"/>
    <property type="match status" value="1"/>
</dbReference>
<reference evidence="9 10" key="1">
    <citation type="submission" date="2016-11" db="EMBL/GenBank/DDBJ databases">
        <authorList>
            <person name="Jaros S."/>
            <person name="Januszkiewicz K."/>
            <person name="Wedrychowicz H."/>
        </authorList>
    </citation>
    <scope>NUCLEOTIDE SEQUENCE [LARGE SCALE GENOMIC DNA]</scope>
    <source>
        <strain evidence="9 10">DSM 25479</strain>
    </source>
</reference>